<dbReference type="PANTHER" id="PTHR22948:SF76">
    <property type="entry name" value="FI20010P1-RELATED"/>
    <property type="match status" value="1"/>
</dbReference>
<evidence type="ECO:0000313" key="2">
    <source>
        <dbReference type="Proteomes" id="UP000887566"/>
    </source>
</evidence>
<evidence type="ECO:0000313" key="3">
    <source>
        <dbReference type="WBParaSite" id="PSAMB.scaffold8088size6648.g30936.t1"/>
    </source>
</evidence>
<accession>A0A914XHE0</accession>
<dbReference type="Pfam" id="PF00567">
    <property type="entry name" value="TUDOR"/>
    <property type="match status" value="1"/>
</dbReference>
<dbReference type="InterPro" id="IPR050621">
    <property type="entry name" value="Tudor_domain_containing"/>
</dbReference>
<dbReference type="Gene3D" id="2.40.50.90">
    <property type="match status" value="1"/>
</dbReference>
<dbReference type="SUPFAM" id="SSF63748">
    <property type="entry name" value="Tudor/PWWP/MBT"/>
    <property type="match status" value="1"/>
</dbReference>
<dbReference type="Proteomes" id="UP000887566">
    <property type="component" value="Unplaced"/>
</dbReference>
<dbReference type="Gene3D" id="2.30.30.140">
    <property type="match status" value="1"/>
</dbReference>
<dbReference type="WBParaSite" id="PSAMB.scaffold8088size6648.g30936.t1">
    <property type="protein sequence ID" value="PSAMB.scaffold8088size6648.g30936.t1"/>
    <property type="gene ID" value="PSAMB.scaffold8088size6648.g30936"/>
</dbReference>
<dbReference type="InterPro" id="IPR002999">
    <property type="entry name" value="Tudor"/>
</dbReference>
<dbReference type="AlphaFoldDB" id="A0A914XHE0"/>
<dbReference type="SMART" id="SM00333">
    <property type="entry name" value="TUDOR"/>
    <property type="match status" value="1"/>
</dbReference>
<organism evidence="2 3">
    <name type="scientific">Plectus sambesii</name>
    <dbReference type="NCBI Taxonomy" id="2011161"/>
    <lineage>
        <taxon>Eukaryota</taxon>
        <taxon>Metazoa</taxon>
        <taxon>Ecdysozoa</taxon>
        <taxon>Nematoda</taxon>
        <taxon>Chromadorea</taxon>
        <taxon>Plectida</taxon>
        <taxon>Plectina</taxon>
        <taxon>Plectoidea</taxon>
        <taxon>Plectidae</taxon>
        <taxon>Plectus</taxon>
    </lineage>
</organism>
<dbReference type="PROSITE" id="PS50304">
    <property type="entry name" value="TUDOR"/>
    <property type="match status" value="1"/>
</dbReference>
<evidence type="ECO:0000259" key="1">
    <source>
        <dbReference type="PROSITE" id="PS50304"/>
    </source>
</evidence>
<keyword evidence="2" id="KW-1185">Reference proteome</keyword>
<protein>
    <submittedName>
        <fullName evidence="3">Tudor domain-containing protein</fullName>
    </submittedName>
</protein>
<feature type="domain" description="Tudor" evidence="1">
    <location>
        <begin position="107"/>
        <end position="166"/>
    </location>
</feature>
<dbReference type="PANTHER" id="PTHR22948">
    <property type="entry name" value="TUDOR DOMAIN CONTAINING PROTEIN"/>
    <property type="match status" value="1"/>
</dbReference>
<proteinExistence type="predicted"/>
<dbReference type="GO" id="GO:0005737">
    <property type="term" value="C:cytoplasm"/>
    <property type="evidence" value="ECO:0007669"/>
    <property type="project" value="UniProtKB-ARBA"/>
</dbReference>
<reference evidence="3" key="1">
    <citation type="submission" date="2022-11" db="UniProtKB">
        <authorList>
            <consortium name="WormBaseParasite"/>
        </authorList>
    </citation>
    <scope>IDENTIFICATION</scope>
</reference>
<name>A0A914XHE0_9BILA</name>
<sequence length="374" mass="41228">MLPTIRFRPKAFEYRVCLGNTQGDITEEGNAIQEKVADESRVAVRELPILCVPASINDYLDVIISHAKAFDRVYVQLLNQVSALTEVNDRLQRFYESGSSSLKQLINPYRGQLCAVKDNQSGRYYRAAVVCRPDPINIQVYCIDYGMTLNVGKEEVLQLAAGFNNLPPQAIAVQLSDVIEDRVRMSLDQFTACFETKLVTIRLDGRKEDKYLVSMAIINGKRAPVNVSDIVMGMASMPGDQSAAATEPLYVSPSKSSMASTDNGAGLREQEVVPQMAQLQVNVQHKDPPQPSGYPTPPLSERASSIAIVTKIEPAVVSVPAQDVCVRVDGPMARPWCFYVQLERFAEQLRQMEAEIREPSTPLDEATVGAACIA</sequence>
<dbReference type="InterPro" id="IPR035437">
    <property type="entry name" value="SNase_OB-fold_sf"/>
</dbReference>